<dbReference type="InterPro" id="IPR036390">
    <property type="entry name" value="WH_DNA-bd_sf"/>
</dbReference>
<comment type="caution">
    <text evidence="6">The sequence shown here is derived from an EMBL/GenBank/DDBJ whole genome shotgun (WGS) entry which is preliminary data.</text>
</comment>
<dbReference type="InterPro" id="IPR011711">
    <property type="entry name" value="GntR_C"/>
</dbReference>
<dbReference type="Pfam" id="PF07729">
    <property type="entry name" value="FCD"/>
    <property type="match status" value="1"/>
</dbReference>
<evidence type="ECO:0000256" key="3">
    <source>
        <dbReference type="ARBA" id="ARBA00023163"/>
    </source>
</evidence>
<dbReference type="GO" id="GO:0003677">
    <property type="term" value="F:DNA binding"/>
    <property type="evidence" value="ECO:0007669"/>
    <property type="project" value="UniProtKB-KW"/>
</dbReference>
<dbReference type="InterPro" id="IPR000524">
    <property type="entry name" value="Tscrpt_reg_HTH_GntR"/>
</dbReference>
<keyword evidence="3" id="KW-0804">Transcription</keyword>
<dbReference type="AlphaFoldDB" id="A0A3N3ZRW1"/>
<dbReference type="InterPro" id="IPR036388">
    <property type="entry name" value="WH-like_DNA-bd_sf"/>
</dbReference>
<sequence>MRASQRVYEQLRSEILDGVLPPGQVLGEVEQSQRFGISRTPVREAIGRLAAEGLAEQQGGRGVVVSEVTVDDIAPLFEVREALDIQAARLAALRCDPAEFAALADRLEEVAGLFDSSQHSTDQDPPATYYELVEQMDRAIDAAAANPWLDAASSTVRMQLARVRRLAAHDPSRLAAAAREHEQIARAISTGSTQLAEAAVRLHLNNALNSALTRAPLSGQREASLPEASHTETSPREAPART</sequence>
<dbReference type="EMBL" id="RKMF01000004">
    <property type="protein sequence ID" value="ROZ64069.1"/>
    <property type="molecule type" value="Genomic_DNA"/>
</dbReference>
<dbReference type="Gene3D" id="1.20.120.530">
    <property type="entry name" value="GntR ligand-binding domain-like"/>
    <property type="match status" value="1"/>
</dbReference>
<protein>
    <submittedName>
        <fullName evidence="6">GntR family transcriptional regulator</fullName>
    </submittedName>
</protein>
<accession>A0A3N3ZRW1</accession>
<dbReference type="RefSeq" id="WP_123824647.1">
    <property type="nucleotide sequence ID" value="NZ_RKMF01000004.1"/>
</dbReference>
<feature type="domain" description="HTH gntR-type" evidence="5">
    <location>
        <begin position="1"/>
        <end position="68"/>
    </location>
</feature>
<keyword evidence="2" id="KW-0238">DNA-binding</keyword>
<dbReference type="PANTHER" id="PTHR43537:SF49">
    <property type="entry name" value="TRANSCRIPTIONAL REGULATORY PROTEIN"/>
    <property type="match status" value="1"/>
</dbReference>
<gene>
    <name evidence="6" type="ORF">EDL96_04685</name>
</gene>
<keyword evidence="7" id="KW-1185">Reference proteome</keyword>
<evidence type="ECO:0000256" key="1">
    <source>
        <dbReference type="ARBA" id="ARBA00023015"/>
    </source>
</evidence>
<dbReference type="SMART" id="SM00345">
    <property type="entry name" value="HTH_GNTR"/>
    <property type="match status" value="1"/>
</dbReference>
<feature type="region of interest" description="Disordered" evidence="4">
    <location>
        <begin position="218"/>
        <end position="242"/>
    </location>
</feature>
<dbReference type="InterPro" id="IPR008920">
    <property type="entry name" value="TF_FadR/GntR_C"/>
</dbReference>
<evidence type="ECO:0000259" key="5">
    <source>
        <dbReference type="PROSITE" id="PS50949"/>
    </source>
</evidence>
<dbReference type="PANTHER" id="PTHR43537">
    <property type="entry name" value="TRANSCRIPTIONAL REGULATOR, GNTR FAMILY"/>
    <property type="match status" value="1"/>
</dbReference>
<dbReference type="PRINTS" id="PR00035">
    <property type="entry name" value="HTHGNTR"/>
</dbReference>
<dbReference type="GO" id="GO:0003700">
    <property type="term" value="F:DNA-binding transcription factor activity"/>
    <property type="evidence" value="ECO:0007669"/>
    <property type="project" value="InterPro"/>
</dbReference>
<dbReference type="Pfam" id="PF00392">
    <property type="entry name" value="GntR"/>
    <property type="match status" value="1"/>
</dbReference>
<evidence type="ECO:0000256" key="4">
    <source>
        <dbReference type="SAM" id="MobiDB-lite"/>
    </source>
</evidence>
<reference evidence="6 7" key="1">
    <citation type="submission" date="2018-10" db="EMBL/GenBank/DDBJ databases">
        <title>Kocuria sp. M5W7-7, whole genome shotgun sequence.</title>
        <authorList>
            <person name="Tuo L."/>
        </authorList>
    </citation>
    <scope>NUCLEOTIDE SEQUENCE [LARGE SCALE GENOMIC DNA]</scope>
    <source>
        <strain evidence="6 7">M5W7-7</strain>
    </source>
</reference>
<dbReference type="SUPFAM" id="SSF48008">
    <property type="entry name" value="GntR ligand-binding domain-like"/>
    <property type="match status" value="1"/>
</dbReference>
<keyword evidence="1" id="KW-0805">Transcription regulation</keyword>
<name>A0A3N3ZRW1_9MICC</name>
<evidence type="ECO:0000313" key="6">
    <source>
        <dbReference type="EMBL" id="ROZ64069.1"/>
    </source>
</evidence>
<dbReference type="OrthoDB" id="8680240at2"/>
<dbReference type="CDD" id="cd07377">
    <property type="entry name" value="WHTH_GntR"/>
    <property type="match status" value="1"/>
</dbReference>
<evidence type="ECO:0000313" key="7">
    <source>
        <dbReference type="Proteomes" id="UP000270616"/>
    </source>
</evidence>
<dbReference type="SUPFAM" id="SSF46785">
    <property type="entry name" value="Winged helix' DNA-binding domain"/>
    <property type="match status" value="1"/>
</dbReference>
<dbReference type="Proteomes" id="UP000270616">
    <property type="component" value="Unassembled WGS sequence"/>
</dbReference>
<dbReference type="PROSITE" id="PS50949">
    <property type="entry name" value="HTH_GNTR"/>
    <property type="match status" value="1"/>
</dbReference>
<dbReference type="SMART" id="SM00895">
    <property type="entry name" value="FCD"/>
    <property type="match status" value="1"/>
</dbReference>
<evidence type="ECO:0000256" key="2">
    <source>
        <dbReference type="ARBA" id="ARBA00023125"/>
    </source>
</evidence>
<organism evidence="6 7">
    <name type="scientific">Kocuria soli</name>
    <dbReference type="NCBI Taxonomy" id="2485125"/>
    <lineage>
        <taxon>Bacteria</taxon>
        <taxon>Bacillati</taxon>
        <taxon>Actinomycetota</taxon>
        <taxon>Actinomycetes</taxon>
        <taxon>Micrococcales</taxon>
        <taxon>Micrococcaceae</taxon>
        <taxon>Kocuria</taxon>
    </lineage>
</organism>
<dbReference type="Gene3D" id="1.10.10.10">
    <property type="entry name" value="Winged helix-like DNA-binding domain superfamily/Winged helix DNA-binding domain"/>
    <property type="match status" value="1"/>
</dbReference>
<feature type="compositionally biased region" description="Basic and acidic residues" evidence="4">
    <location>
        <begin position="229"/>
        <end position="242"/>
    </location>
</feature>
<proteinExistence type="predicted"/>